<protein>
    <submittedName>
        <fullName evidence="2">Uncharacterized protein</fullName>
    </submittedName>
</protein>
<feature type="compositionally biased region" description="Basic and acidic residues" evidence="1">
    <location>
        <begin position="130"/>
        <end position="140"/>
    </location>
</feature>
<keyword evidence="3" id="KW-1185">Reference proteome</keyword>
<feature type="region of interest" description="Disordered" evidence="1">
    <location>
        <begin position="1"/>
        <end position="37"/>
    </location>
</feature>
<gene>
    <name evidence="2" type="ORF">NDU88_005804</name>
</gene>
<reference evidence="2" key="1">
    <citation type="journal article" date="2022" name="bioRxiv">
        <title>Sequencing and chromosome-scale assembly of the giantPleurodeles waltlgenome.</title>
        <authorList>
            <person name="Brown T."/>
            <person name="Elewa A."/>
            <person name="Iarovenko S."/>
            <person name="Subramanian E."/>
            <person name="Araus A.J."/>
            <person name="Petzold A."/>
            <person name="Susuki M."/>
            <person name="Suzuki K.-i.T."/>
            <person name="Hayashi T."/>
            <person name="Toyoda A."/>
            <person name="Oliveira C."/>
            <person name="Osipova E."/>
            <person name="Leigh N.D."/>
            <person name="Simon A."/>
            <person name="Yun M.H."/>
        </authorList>
    </citation>
    <scope>NUCLEOTIDE SEQUENCE</scope>
    <source>
        <strain evidence="2">20211129_DDA</strain>
        <tissue evidence="2">Liver</tissue>
    </source>
</reference>
<feature type="compositionally biased region" description="Basic and acidic residues" evidence="1">
    <location>
        <begin position="22"/>
        <end position="33"/>
    </location>
</feature>
<feature type="compositionally biased region" description="Acidic residues" evidence="1">
    <location>
        <begin position="141"/>
        <end position="150"/>
    </location>
</feature>
<feature type="compositionally biased region" description="Basic and acidic residues" evidence="1">
    <location>
        <begin position="151"/>
        <end position="169"/>
    </location>
</feature>
<name>A0AAV7QIX6_PLEWA</name>
<dbReference type="EMBL" id="JANPWB010000010">
    <property type="protein sequence ID" value="KAJ1139432.1"/>
    <property type="molecule type" value="Genomic_DNA"/>
</dbReference>
<dbReference type="AlphaFoldDB" id="A0AAV7QIX6"/>
<dbReference type="Proteomes" id="UP001066276">
    <property type="component" value="Chromosome 6"/>
</dbReference>
<evidence type="ECO:0000313" key="2">
    <source>
        <dbReference type="EMBL" id="KAJ1139432.1"/>
    </source>
</evidence>
<comment type="caution">
    <text evidence="2">The sequence shown here is derived from an EMBL/GenBank/DDBJ whole genome shotgun (WGS) entry which is preliminary data.</text>
</comment>
<accession>A0AAV7QIX6</accession>
<organism evidence="2 3">
    <name type="scientific">Pleurodeles waltl</name>
    <name type="common">Iberian ribbed newt</name>
    <dbReference type="NCBI Taxonomy" id="8319"/>
    <lineage>
        <taxon>Eukaryota</taxon>
        <taxon>Metazoa</taxon>
        <taxon>Chordata</taxon>
        <taxon>Craniata</taxon>
        <taxon>Vertebrata</taxon>
        <taxon>Euteleostomi</taxon>
        <taxon>Amphibia</taxon>
        <taxon>Batrachia</taxon>
        <taxon>Caudata</taxon>
        <taxon>Salamandroidea</taxon>
        <taxon>Salamandridae</taxon>
        <taxon>Pleurodelinae</taxon>
        <taxon>Pleurodeles</taxon>
    </lineage>
</organism>
<sequence>MERNSKFSARRNGCQLFEEDAEQPKKTEERVEAPGETQKPAMYLQGRGFIRAPGGACEENKTRYWDAPGLATLLQKRGWKNTKMPPSPLWSRCSPYGYDPLVPGIQGTPPSLPTPIAAFLLPSPADVAGKEEVIARKEGDTEVNTEEEEQDREKQSRETNRSRDSREPETSLTEENSTEKEGRAKEEQADTERSGRRGEACRIPGRTWLN</sequence>
<evidence type="ECO:0000313" key="3">
    <source>
        <dbReference type="Proteomes" id="UP001066276"/>
    </source>
</evidence>
<evidence type="ECO:0000256" key="1">
    <source>
        <dbReference type="SAM" id="MobiDB-lite"/>
    </source>
</evidence>
<feature type="compositionally biased region" description="Basic and acidic residues" evidence="1">
    <location>
        <begin position="177"/>
        <end position="200"/>
    </location>
</feature>
<proteinExistence type="predicted"/>
<feature type="region of interest" description="Disordered" evidence="1">
    <location>
        <begin position="130"/>
        <end position="210"/>
    </location>
</feature>